<dbReference type="EMBL" id="FPJW01000013">
    <property type="protein sequence ID" value="SFX77553.1"/>
    <property type="molecule type" value="Genomic_DNA"/>
</dbReference>
<sequence length="179" mass="20987">MGYLSEDEYDALLKKADGTYSDFECTFGSPPANKIISESDAFRWVIYQLAKRVTSDDWREIWSEAWLTGGWLDRYRAEFSKVRPFLEQTLSSLRQEKNRIEYSILPLSANPALHEKYEMVLAKLDVLLEYCDLDLMESYREWDYEEDLSQFVLYSMGMAYLTENILDSISSGKELPDDF</sequence>
<gene>
    <name evidence="1" type="ORF">SAMN02745752_02844</name>
</gene>
<organism evidence="1 2">
    <name type="scientific">Marinospirillum alkaliphilum DSM 21637</name>
    <dbReference type="NCBI Taxonomy" id="1122209"/>
    <lineage>
        <taxon>Bacteria</taxon>
        <taxon>Pseudomonadati</taxon>
        <taxon>Pseudomonadota</taxon>
        <taxon>Gammaproteobacteria</taxon>
        <taxon>Oceanospirillales</taxon>
        <taxon>Oceanospirillaceae</taxon>
        <taxon>Marinospirillum</taxon>
    </lineage>
</organism>
<reference evidence="1 2" key="1">
    <citation type="submission" date="2016-11" db="EMBL/GenBank/DDBJ databases">
        <authorList>
            <person name="Jaros S."/>
            <person name="Januszkiewicz K."/>
            <person name="Wedrychowicz H."/>
        </authorList>
    </citation>
    <scope>NUCLEOTIDE SEQUENCE [LARGE SCALE GENOMIC DNA]</scope>
    <source>
        <strain evidence="1 2">DSM 21637</strain>
    </source>
</reference>
<keyword evidence="2" id="KW-1185">Reference proteome</keyword>
<accession>A0A1K1ZTR6</accession>
<dbReference type="Proteomes" id="UP000182350">
    <property type="component" value="Unassembled WGS sequence"/>
</dbReference>
<name>A0A1K1ZTR6_9GAMM</name>
<proteinExistence type="predicted"/>
<evidence type="ECO:0000313" key="2">
    <source>
        <dbReference type="Proteomes" id="UP000182350"/>
    </source>
</evidence>
<protein>
    <submittedName>
        <fullName evidence="1">Uncharacterized protein</fullName>
    </submittedName>
</protein>
<evidence type="ECO:0000313" key="1">
    <source>
        <dbReference type="EMBL" id="SFX77553.1"/>
    </source>
</evidence>
<dbReference type="AlphaFoldDB" id="A0A1K1ZTR6"/>